<reference evidence="1 2" key="1">
    <citation type="submission" date="2019-08" db="EMBL/GenBank/DDBJ databases">
        <authorList>
            <person name="Peeters C."/>
        </authorList>
    </citation>
    <scope>NUCLEOTIDE SEQUENCE [LARGE SCALE GENOMIC DNA]</scope>
    <source>
        <strain evidence="1 2">LMG 31112</strain>
    </source>
</reference>
<dbReference type="Proteomes" id="UP000343317">
    <property type="component" value="Unassembled WGS sequence"/>
</dbReference>
<accession>A0A5E4SDZ8</accession>
<keyword evidence="2" id="KW-1185">Reference proteome</keyword>
<dbReference type="AlphaFoldDB" id="A0A5E4SDZ8"/>
<protein>
    <submittedName>
        <fullName evidence="1">Uncharacterized protein</fullName>
    </submittedName>
</protein>
<name>A0A5E4SDZ8_9BURK</name>
<organism evidence="1 2">
    <name type="scientific">Pandoraea horticolens</name>
    <dbReference type="NCBI Taxonomy" id="2508298"/>
    <lineage>
        <taxon>Bacteria</taxon>
        <taxon>Pseudomonadati</taxon>
        <taxon>Pseudomonadota</taxon>
        <taxon>Betaproteobacteria</taxon>
        <taxon>Burkholderiales</taxon>
        <taxon>Burkholderiaceae</taxon>
        <taxon>Pandoraea</taxon>
    </lineage>
</organism>
<dbReference type="EMBL" id="CABPSM010000002">
    <property type="protein sequence ID" value="VVD74126.1"/>
    <property type="molecule type" value="Genomic_DNA"/>
</dbReference>
<sequence>MVTGNINSVLDGEDRVTFKVRITNGEKTWTFDGFATHDALLLINATSAPLTTFEAKRSDYSLRAQELWCQKEPLSGAMFLVTVDNLVGGYVVGNG</sequence>
<proteinExistence type="predicted"/>
<evidence type="ECO:0000313" key="1">
    <source>
        <dbReference type="EMBL" id="VVD74126.1"/>
    </source>
</evidence>
<gene>
    <name evidence="1" type="ORF">PHO31112_00741</name>
</gene>
<dbReference type="RefSeq" id="WP_150619289.1">
    <property type="nucleotide sequence ID" value="NZ_CABPSM010000002.1"/>
</dbReference>
<evidence type="ECO:0000313" key="2">
    <source>
        <dbReference type="Proteomes" id="UP000343317"/>
    </source>
</evidence>